<dbReference type="InterPro" id="IPR050238">
    <property type="entry name" value="DNA_Rep/Repair_Clamp_Loader"/>
</dbReference>
<gene>
    <name evidence="1" type="ORF">HIJ39_13610</name>
</gene>
<sequence>MRSSSHLSDQMLMSAVDAGQLAQALIISGSQAAQDRVLAQLVPRLLCEAGGQSGCCCRSCQTPWSSHPDVFEVVPQGATIRREEAQAGIAGLKSGPLWSPAKVVIIRPADSLGREAESYLLKHLEEPPSYAIYLLVTEHPDRLMATIRSRCQWWRVGDDGARTDVSAVVETLWSEPLTGDRVIAATYWVRDRYRHTGQSQWLAVWEALAAIHRQLEANGNAELAAAQLRRLWPSEEAR</sequence>
<dbReference type="RefSeq" id="WP_169100603.1">
    <property type="nucleotide sequence ID" value="NZ_JABBVZ010000049.1"/>
</dbReference>
<dbReference type="GO" id="GO:0006261">
    <property type="term" value="P:DNA-templated DNA replication"/>
    <property type="evidence" value="ECO:0007669"/>
    <property type="project" value="TreeGrafter"/>
</dbReference>
<dbReference type="PANTHER" id="PTHR11669">
    <property type="entry name" value="REPLICATION FACTOR C / DNA POLYMERASE III GAMMA-TAU SUBUNIT"/>
    <property type="match status" value="1"/>
</dbReference>
<dbReference type="AlphaFoldDB" id="A0A7Y0L5K2"/>
<keyword evidence="2" id="KW-1185">Reference proteome</keyword>
<dbReference type="Gene3D" id="3.40.50.300">
    <property type="entry name" value="P-loop containing nucleotide triphosphate hydrolases"/>
    <property type="match status" value="1"/>
</dbReference>
<dbReference type="SUPFAM" id="SSF52540">
    <property type="entry name" value="P-loop containing nucleoside triphosphate hydrolases"/>
    <property type="match status" value="1"/>
</dbReference>
<dbReference type="InterPro" id="IPR027417">
    <property type="entry name" value="P-loop_NTPase"/>
</dbReference>
<evidence type="ECO:0000313" key="2">
    <source>
        <dbReference type="Proteomes" id="UP000533476"/>
    </source>
</evidence>
<dbReference type="Proteomes" id="UP000533476">
    <property type="component" value="Unassembled WGS sequence"/>
</dbReference>
<evidence type="ECO:0000313" key="1">
    <source>
        <dbReference type="EMBL" id="NMP23377.1"/>
    </source>
</evidence>
<dbReference type="GO" id="GO:0009360">
    <property type="term" value="C:DNA polymerase III complex"/>
    <property type="evidence" value="ECO:0007669"/>
    <property type="project" value="TreeGrafter"/>
</dbReference>
<protein>
    <submittedName>
        <fullName evidence="1">DNA polymerase</fullName>
    </submittedName>
</protein>
<organism evidence="1 2">
    <name type="scientific">Sulfobacillus harzensis</name>
    <dbReference type="NCBI Taxonomy" id="2729629"/>
    <lineage>
        <taxon>Bacteria</taxon>
        <taxon>Bacillati</taxon>
        <taxon>Bacillota</taxon>
        <taxon>Clostridia</taxon>
        <taxon>Eubacteriales</taxon>
        <taxon>Clostridiales Family XVII. Incertae Sedis</taxon>
        <taxon>Sulfobacillus</taxon>
    </lineage>
</organism>
<accession>A0A7Y0L5K2</accession>
<dbReference type="Pfam" id="PF13177">
    <property type="entry name" value="DNA_pol3_delta2"/>
    <property type="match status" value="1"/>
</dbReference>
<dbReference type="EMBL" id="JABBVZ010000049">
    <property type="protein sequence ID" value="NMP23377.1"/>
    <property type="molecule type" value="Genomic_DNA"/>
</dbReference>
<reference evidence="1 2" key="1">
    <citation type="submission" date="2020-04" db="EMBL/GenBank/DDBJ databases">
        <authorList>
            <person name="Zhang R."/>
            <person name="Schippers A."/>
        </authorList>
    </citation>
    <scope>NUCLEOTIDE SEQUENCE [LARGE SCALE GENOMIC DNA]</scope>
    <source>
        <strain evidence="1 2">DSM 109850</strain>
    </source>
</reference>
<name>A0A7Y0L5K2_9FIRM</name>
<proteinExistence type="predicted"/>
<comment type="caution">
    <text evidence="1">The sequence shown here is derived from an EMBL/GenBank/DDBJ whole genome shotgun (WGS) entry which is preliminary data.</text>
</comment>
<dbReference type="PANTHER" id="PTHR11669:SF8">
    <property type="entry name" value="DNA POLYMERASE III SUBUNIT DELTA"/>
    <property type="match status" value="1"/>
</dbReference>